<feature type="transmembrane region" description="Helical" evidence="2">
    <location>
        <begin position="12"/>
        <end position="31"/>
    </location>
</feature>
<organism evidence="4 5">
    <name type="scientific">Macleaya cordata</name>
    <name type="common">Five-seeded plume-poppy</name>
    <name type="synonym">Bocconia cordata</name>
    <dbReference type="NCBI Taxonomy" id="56857"/>
    <lineage>
        <taxon>Eukaryota</taxon>
        <taxon>Viridiplantae</taxon>
        <taxon>Streptophyta</taxon>
        <taxon>Embryophyta</taxon>
        <taxon>Tracheophyta</taxon>
        <taxon>Spermatophyta</taxon>
        <taxon>Magnoliopsida</taxon>
        <taxon>Ranunculales</taxon>
        <taxon>Papaveraceae</taxon>
        <taxon>Papaveroideae</taxon>
        <taxon>Macleaya</taxon>
    </lineage>
</organism>
<keyword evidence="2" id="KW-0812">Transmembrane</keyword>
<comment type="caution">
    <text evidence="4">The sequence shown here is derived from an EMBL/GenBank/DDBJ whole genome shotgun (WGS) entry which is preliminary data.</text>
</comment>
<dbReference type="EMBL" id="MVGT01000144">
    <property type="protein sequence ID" value="OVA20201.1"/>
    <property type="molecule type" value="Genomic_DNA"/>
</dbReference>
<feature type="compositionally biased region" description="Low complexity" evidence="1">
    <location>
        <begin position="296"/>
        <end position="305"/>
    </location>
</feature>
<name>A0A200RBW7_MACCD</name>
<dbReference type="Pfam" id="PF14364">
    <property type="entry name" value="DUF4408"/>
    <property type="match status" value="1"/>
</dbReference>
<protein>
    <recommendedName>
        <fullName evidence="3">DUF4408 domain-containing protein</fullName>
    </recommendedName>
</protein>
<dbReference type="InterPro" id="IPR025520">
    <property type="entry name" value="DUF4408"/>
</dbReference>
<feature type="region of interest" description="Disordered" evidence="1">
    <location>
        <begin position="282"/>
        <end position="344"/>
    </location>
</feature>
<dbReference type="PANTHER" id="PTHR33098">
    <property type="entry name" value="COTTON FIBER (DUF761)"/>
    <property type="match status" value="1"/>
</dbReference>
<dbReference type="InterPro" id="IPR008480">
    <property type="entry name" value="DUF761_pln"/>
</dbReference>
<dbReference type="PANTHER" id="PTHR33098:SF53">
    <property type="entry name" value="OS05G0540900 PROTEIN"/>
    <property type="match status" value="1"/>
</dbReference>
<keyword evidence="5" id="KW-1185">Reference proteome</keyword>
<dbReference type="OrthoDB" id="1933168at2759"/>
<evidence type="ECO:0000259" key="3">
    <source>
        <dbReference type="Pfam" id="PF14364"/>
    </source>
</evidence>
<feature type="compositionally biased region" description="Basic and acidic residues" evidence="1">
    <location>
        <begin position="309"/>
        <end position="318"/>
    </location>
</feature>
<dbReference type="OMA" id="ISKFNME"/>
<gene>
    <name evidence="4" type="ORF">BVC80_155g11</name>
</gene>
<reference evidence="4 5" key="1">
    <citation type="journal article" date="2017" name="Mol. Plant">
        <title>The Genome of Medicinal Plant Macleaya cordata Provides New Insights into Benzylisoquinoline Alkaloids Metabolism.</title>
        <authorList>
            <person name="Liu X."/>
            <person name="Liu Y."/>
            <person name="Huang P."/>
            <person name="Ma Y."/>
            <person name="Qing Z."/>
            <person name="Tang Q."/>
            <person name="Cao H."/>
            <person name="Cheng P."/>
            <person name="Zheng Y."/>
            <person name="Yuan Z."/>
            <person name="Zhou Y."/>
            <person name="Liu J."/>
            <person name="Tang Z."/>
            <person name="Zhuo Y."/>
            <person name="Zhang Y."/>
            <person name="Yu L."/>
            <person name="Huang J."/>
            <person name="Yang P."/>
            <person name="Peng Q."/>
            <person name="Zhang J."/>
            <person name="Jiang W."/>
            <person name="Zhang Z."/>
            <person name="Lin K."/>
            <person name="Ro D.K."/>
            <person name="Chen X."/>
            <person name="Xiong X."/>
            <person name="Shang Y."/>
            <person name="Huang S."/>
            <person name="Zeng J."/>
        </authorList>
    </citation>
    <scope>NUCLEOTIDE SEQUENCE [LARGE SCALE GENOMIC DNA]</scope>
    <source>
        <strain evidence="5">cv. BLH2017</strain>
        <tissue evidence="4">Root</tissue>
    </source>
</reference>
<dbReference type="AlphaFoldDB" id="A0A200RBW7"/>
<evidence type="ECO:0000313" key="4">
    <source>
        <dbReference type="EMBL" id="OVA20201.1"/>
    </source>
</evidence>
<dbReference type="InParanoid" id="A0A200RBW7"/>
<feature type="transmembrane region" description="Helical" evidence="2">
    <location>
        <begin position="61"/>
        <end position="79"/>
    </location>
</feature>
<feature type="domain" description="DUF4408" evidence="3">
    <location>
        <begin position="47"/>
        <end position="79"/>
    </location>
</feature>
<feature type="compositionally biased region" description="Basic and acidic residues" evidence="1">
    <location>
        <begin position="335"/>
        <end position="344"/>
    </location>
</feature>
<dbReference type="STRING" id="56857.A0A200RBW7"/>
<accession>A0A200RBW7</accession>
<keyword evidence="2" id="KW-0472">Membrane</keyword>
<evidence type="ECO:0000256" key="1">
    <source>
        <dbReference type="SAM" id="MobiDB-lite"/>
    </source>
</evidence>
<proteinExistence type="predicted"/>
<dbReference type="Pfam" id="PF05553">
    <property type="entry name" value="DUF761"/>
    <property type="match status" value="1"/>
</dbReference>
<evidence type="ECO:0000256" key="2">
    <source>
        <dbReference type="SAM" id="Phobius"/>
    </source>
</evidence>
<sequence>MAVLSRSSNNWIFSLQVLCLSIAVLSLAFVLKLSLPVILEFIVAEVPQLWISMNSWLTPPYLYIVINGIIITIAASSRFHNQHNYNKIHDDDQMELLVSPSVKIQSDANPDFFVSSSSAKEADFVMLNNPVEIKPEFEGIISDYYDDADDFVKNPVMVSMPDSEKFEPEVYGQTEGDFPEVKTMISATGGGGDEENDFADSKSMLTPNRTDSMEIPSDYSFSEEKPPVSARLFSHRRTVKGSNEAGKVLRSVAKPKRNDTLESTWKTITEGRSMPLARHLKKSDTWETHNTGPQVSSSSSSSSTSMKVRKSETFKDGKNQTASSSSSTLRGSVRLKKEPSLSQEELNRRVEAFIKKFNEEMRLQRQESLNQYREMVTRGCV</sequence>
<evidence type="ECO:0000313" key="5">
    <source>
        <dbReference type="Proteomes" id="UP000195402"/>
    </source>
</evidence>
<dbReference type="Proteomes" id="UP000195402">
    <property type="component" value="Unassembled WGS sequence"/>
</dbReference>
<feature type="region of interest" description="Disordered" evidence="1">
    <location>
        <begin position="189"/>
        <end position="224"/>
    </location>
</feature>
<keyword evidence="2" id="KW-1133">Transmembrane helix</keyword>
<dbReference type="FunCoup" id="A0A200RBW7">
    <property type="interactions" value="78"/>
</dbReference>